<keyword evidence="2" id="KW-0677">Repeat</keyword>
<dbReference type="PROSITE" id="PS51123">
    <property type="entry name" value="OMPA_2"/>
    <property type="match status" value="1"/>
</dbReference>
<keyword evidence="9" id="KW-1185">Reference proteome</keyword>
<dbReference type="Pfam" id="PF14559">
    <property type="entry name" value="TPR_19"/>
    <property type="match status" value="1"/>
</dbReference>
<feature type="domain" description="OmpA-like" evidence="7">
    <location>
        <begin position="598"/>
        <end position="718"/>
    </location>
</feature>
<sequence length="728" mass="83987">MNRFVLFFILLAISSASFSQKLSVRSGDREFDDFNYKKAIEYYEYALKHDSENAYVLRRLAQSYHKMNHNDKATEYFELLIENENKDDSDFILLGDFLKERGRYGQAKLVYQQYLDKHPDDKWIQKEVENVKKFEKETLQDLICELKSSPFNSIYTDFSPVYYKENIIFSSGRQSKDYRNDKYDWNGEFFLDLFVYDDTQEAQNQIVRFGNGIGSKFHEGAICFSSDFKKMFFTRSNYFKGKLKRDKNGVNNLKIFIAEENKGRWKVSAEFPYNSDEYSVGHPSLSKDGKVLYFVSDMPGGFGGTDLYRSYLIDGEWSKPENLGERVNTKGNEMFPHFNSNNSLFFSSNGNAGKGGLDLYVVNTYGREFKPGHLGSPMNSSADDFSLVMHPDGRVGHFASNRIGGLGEDDIYSFEIEKDNRVNLVIKDSLGENFVIPDQISLIKPKGVGVKYDGEKKQYSFDIKGEQVYQILVEKIGYYPVDTVLYSHILDPEMTHYFKMKKRKSLSGINVNFATKDFLSGELLIPDILQIIEPEIIDLHPGIGLGNYAVKLENNINYRVFAKKNGYYALDFRFLTSDSVMDINHELSMRLMSEKDIKNEFLPDELATVYFDFDKSNVKEEAFDNIDKVVDLLKKNDKLMVTLVARADARGTSEYNDALAFRRAAATREFFIKGGIDINRVVILALGESSPFDRLEGQTLMDWYRINRCVDFELNTFIDEQVDEVSDH</sequence>
<dbReference type="GO" id="GO:0016020">
    <property type="term" value="C:membrane"/>
    <property type="evidence" value="ECO:0007669"/>
    <property type="project" value="UniProtKB-SubCell"/>
</dbReference>
<dbReference type="EMBL" id="QQWG01000005">
    <property type="protein sequence ID" value="RRG22491.1"/>
    <property type="molecule type" value="Genomic_DNA"/>
</dbReference>
<evidence type="ECO:0000256" key="4">
    <source>
        <dbReference type="ARBA" id="ARBA00023136"/>
    </source>
</evidence>
<dbReference type="InterPro" id="IPR006665">
    <property type="entry name" value="OmpA-like"/>
</dbReference>
<dbReference type="OrthoDB" id="1488841at2"/>
<accession>A0A425Y2T8</accession>
<feature type="chain" id="PRO_5019129363" description="OmpA-like domain-containing protein" evidence="6">
    <location>
        <begin position="20"/>
        <end position="728"/>
    </location>
</feature>
<dbReference type="PANTHER" id="PTHR44943:SF8">
    <property type="entry name" value="TPR REPEAT-CONTAINING PROTEIN MJ0263"/>
    <property type="match status" value="1"/>
</dbReference>
<dbReference type="InterPro" id="IPR006664">
    <property type="entry name" value="OMP_bac"/>
</dbReference>
<gene>
    <name evidence="8" type="ORF">DWB61_06650</name>
</gene>
<keyword evidence="4 5" id="KW-0472">Membrane</keyword>
<dbReference type="Gene3D" id="2.120.10.30">
    <property type="entry name" value="TolB, C-terminal domain"/>
    <property type="match status" value="1"/>
</dbReference>
<dbReference type="InterPro" id="IPR036737">
    <property type="entry name" value="OmpA-like_sf"/>
</dbReference>
<dbReference type="SUPFAM" id="SSF48452">
    <property type="entry name" value="TPR-like"/>
    <property type="match status" value="1"/>
</dbReference>
<dbReference type="SUPFAM" id="SSF82171">
    <property type="entry name" value="DPP6 N-terminal domain-like"/>
    <property type="match status" value="1"/>
</dbReference>
<keyword evidence="6" id="KW-0732">Signal</keyword>
<keyword evidence="3" id="KW-0802">TPR repeat</keyword>
<evidence type="ECO:0000256" key="1">
    <source>
        <dbReference type="ARBA" id="ARBA00004370"/>
    </source>
</evidence>
<evidence type="ECO:0000259" key="7">
    <source>
        <dbReference type="PROSITE" id="PS51123"/>
    </source>
</evidence>
<evidence type="ECO:0000256" key="6">
    <source>
        <dbReference type="SAM" id="SignalP"/>
    </source>
</evidence>
<organism evidence="8 9">
    <name type="scientific">Ancylomarina euxinus</name>
    <dbReference type="NCBI Taxonomy" id="2283627"/>
    <lineage>
        <taxon>Bacteria</taxon>
        <taxon>Pseudomonadati</taxon>
        <taxon>Bacteroidota</taxon>
        <taxon>Bacteroidia</taxon>
        <taxon>Marinilabiliales</taxon>
        <taxon>Marinifilaceae</taxon>
        <taxon>Ancylomarina</taxon>
    </lineage>
</organism>
<evidence type="ECO:0000256" key="5">
    <source>
        <dbReference type="PROSITE-ProRule" id="PRU00473"/>
    </source>
</evidence>
<name>A0A425Y2T8_9BACT</name>
<dbReference type="SUPFAM" id="SSF103088">
    <property type="entry name" value="OmpA-like"/>
    <property type="match status" value="1"/>
</dbReference>
<dbReference type="Gene3D" id="1.25.40.10">
    <property type="entry name" value="Tetratricopeptide repeat domain"/>
    <property type="match status" value="1"/>
</dbReference>
<evidence type="ECO:0000256" key="2">
    <source>
        <dbReference type="ARBA" id="ARBA00022737"/>
    </source>
</evidence>
<dbReference type="InterPro" id="IPR051685">
    <property type="entry name" value="Ycf3/AcsC/BcsC/TPR_MFPF"/>
</dbReference>
<dbReference type="InterPro" id="IPR011659">
    <property type="entry name" value="WD40"/>
</dbReference>
<dbReference type="AlphaFoldDB" id="A0A425Y2T8"/>
<evidence type="ECO:0000256" key="3">
    <source>
        <dbReference type="ARBA" id="ARBA00022803"/>
    </source>
</evidence>
<dbReference type="InterPro" id="IPR011042">
    <property type="entry name" value="6-blade_b-propeller_TolB-like"/>
</dbReference>
<evidence type="ECO:0000313" key="8">
    <source>
        <dbReference type="EMBL" id="RRG22491.1"/>
    </source>
</evidence>
<dbReference type="CDD" id="cd07185">
    <property type="entry name" value="OmpA_C-like"/>
    <property type="match status" value="1"/>
</dbReference>
<comment type="subcellular location">
    <subcellularLocation>
        <location evidence="1">Membrane</location>
    </subcellularLocation>
</comment>
<dbReference type="PANTHER" id="PTHR44943">
    <property type="entry name" value="CELLULOSE SYNTHASE OPERON PROTEIN C"/>
    <property type="match status" value="1"/>
</dbReference>
<comment type="caution">
    <text evidence="8">The sequence shown here is derived from an EMBL/GenBank/DDBJ whole genome shotgun (WGS) entry which is preliminary data.</text>
</comment>
<reference evidence="8 9" key="1">
    <citation type="submission" date="2018-07" db="EMBL/GenBank/DDBJ databases">
        <title>Draft genome sequence of Ancylomarina sp. M1P.</title>
        <authorList>
            <person name="Yadav S."/>
            <person name="Villanueva L."/>
            <person name="Damste J.S.S."/>
        </authorList>
    </citation>
    <scope>NUCLEOTIDE SEQUENCE [LARGE SCALE GENOMIC DNA]</scope>
    <source>
        <strain evidence="8 9">M1P</strain>
    </source>
</reference>
<dbReference type="Gene3D" id="3.30.1330.60">
    <property type="entry name" value="OmpA-like domain"/>
    <property type="match status" value="1"/>
</dbReference>
<protein>
    <recommendedName>
        <fullName evidence="7">OmpA-like domain-containing protein</fullName>
    </recommendedName>
</protein>
<dbReference type="RefSeq" id="WP_125030116.1">
    <property type="nucleotide sequence ID" value="NZ_JAPXVP010000001.1"/>
</dbReference>
<dbReference type="InterPro" id="IPR011990">
    <property type="entry name" value="TPR-like_helical_dom_sf"/>
</dbReference>
<evidence type="ECO:0000313" key="9">
    <source>
        <dbReference type="Proteomes" id="UP000285794"/>
    </source>
</evidence>
<feature type="signal peptide" evidence="6">
    <location>
        <begin position="1"/>
        <end position="19"/>
    </location>
</feature>
<proteinExistence type="predicted"/>
<dbReference type="PRINTS" id="PR01021">
    <property type="entry name" value="OMPADOMAIN"/>
</dbReference>
<dbReference type="Pfam" id="PF07676">
    <property type="entry name" value="PD40"/>
    <property type="match status" value="1"/>
</dbReference>
<dbReference type="Pfam" id="PF00691">
    <property type="entry name" value="OmpA"/>
    <property type="match status" value="1"/>
</dbReference>
<dbReference type="Proteomes" id="UP000285794">
    <property type="component" value="Unassembled WGS sequence"/>
</dbReference>